<protein>
    <submittedName>
        <fullName evidence="2">Secreted glycosyl hydrolase</fullName>
    </submittedName>
</protein>
<gene>
    <name evidence="2" type="ORF">A33Q_1302</name>
</gene>
<evidence type="ECO:0000313" key="2">
    <source>
        <dbReference type="EMBL" id="EOZ98648.1"/>
    </source>
</evidence>
<dbReference type="eggNOG" id="COG2152">
    <property type="taxonomic scope" value="Bacteria"/>
</dbReference>
<accession>S2E8M5</accession>
<keyword evidence="3" id="KW-1185">Reference proteome</keyword>
<dbReference type="eggNOG" id="COG1082">
    <property type="taxonomic scope" value="Bacteria"/>
</dbReference>
<dbReference type="STRING" id="1189612.A33Q_1302"/>
<dbReference type="Gene3D" id="2.60.120.560">
    <property type="entry name" value="Exo-inulinase, domain 1"/>
    <property type="match status" value="2"/>
</dbReference>
<keyword evidence="2" id="KW-0378">Hydrolase</keyword>
<feature type="domain" description="3-keto-alpha-glucoside-1,2-lyase/3-keto-2-hydroxy-glucal hydratase" evidence="1">
    <location>
        <begin position="39"/>
        <end position="228"/>
    </location>
</feature>
<dbReference type="Pfam" id="PF06439">
    <property type="entry name" value="3keto-disac_hyd"/>
    <property type="match status" value="2"/>
</dbReference>
<name>S2E8M5_INDAL</name>
<dbReference type="AlphaFoldDB" id="S2E8M5"/>
<dbReference type="GO" id="GO:0016787">
    <property type="term" value="F:hydrolase activity"/>
    <property type="evidence" value="ECO:0007669"/>
    <property type="project" value="UniProtKB-KW"/>
</dbReference>
<organism evidence="2 3">
    <name type="scientific">Indibacter alkaliphilus (strain CCUG 57479 / KCTC 22604 / LW1)</name>
    <dbReference type="NCBI Taxonomy" id="1189612"/>
    <lineage>
        <taxon>Bacteria</taxon>
        <taxon>Pseudomonadati</taxon>
        <taxon>Bacteroidota</taxon>
        <taxon>Cytophagia</taxon>
        <taxon>Cytophagales</taxon>
        <taxon>Cyclobacteriaceae</taxon>
    </lineage>
</organism>
<comment type="caution">
    <text evidence="2">The sequence shown here is derived from an EMBL/GenBank/DDBJ whole genome shotgun (WGS) entry which is preliminary data.</text>
</comment>
<evidence type="ECO:0000259" key="1">
    <source>
        <dbReference type="Pfam" id="PF06439"/>
    </source>
</evidence>
<dbReference type="EMBL" id="ALWO02000023">
    <property type="protein sequence ID" value="EOZ98648.1"/>
    <property type="molecule type" value="Genomic_DNA"/>
</dbReference>
<dbReference type="PROSITE" id="PS51257">
    <property type="entry name" value="PROKAR_LIPOPROTEIN"/>
    <property type="match status" value="1"/>
</dbReference>
<reference evidence="2 3" key="1">
    <citation type="journal article" date="2013" name="Genome Announc.">
        <title>Draft Genome Sequence of Indibacter alkaliphilus Strain LW1T, Isolated from Lonar Lake, a Haloalkaline Lake in the Buldana District of Maharashtra, India.</title>
        <authorList>
            <person name="Singh A."/>
            <person name="Kumar Jangir P."/>
            <person name="Sharma R."/>
            <person name="Singh A."/>
            <person name="Kumar Pinnaka A."/>
            <person name="Shivaji S."/>
        </authorList>
    </citation>
    <scope>NUCLEOTIDE SEQUENCE [LARGE SCALE GENOMIC DNA]</scope>
    <source>
        <strain evidence="3">CCUG 57479 / KCTC 22604 / LW1</strain>
    </source>
</reference>
<dbReference type="InterPro" id="IPR010496">
    <property type="entry name" value="AL/BT2_dom"/>
</dbReference>
<proteinExistence type="predicted"/>
<feature type="domain" description="3-keto-alpha-glucoside-1,2-lyase/3-keto-2-hydroxy-glucal hydratase" evidence="1">
    <location>
        <begin position="259"/>
        <end position="467"/>
    </location>
</feature>
<dbReference type="OrthoDB" id="9806233at2"/>
<evidence type="ECO:0000313" key="3">
    <source>
        <dbReference type="Proteomes" id="UP000006073"/>
    </source>
</evidence>
<sequence>MKNPKKTEIRVNHNLFSLMLSSLIVLFSCEQSGSEEKGGWKPLFNEKDLTGWKTVMGAAEFEIEDGMIVGYAKANTPNTFLVTEEEYSDFILELDLKIEDLSSNSGVMVRGQYDADARDGSGLVFGYQIEADPTERAWSGGLYDEARRGWLYPLDLNPEAKSAFKMNEWNTYRIEAIGNEIKTWINGKEVSYVLDDMDSKGHIGLQVHSINNAADEGNKTYFRNIRVKTENLDPKPFKGDVFVVSTLKNKLADLEKEKGWRLLFNGENSDGWKAAYKEEFPSDGWVVNDGILTIKASDGSESMTYGDIVTEEKFSAFDLAFDFKFTEGANSGVKYFVTLGENNVGSAIGLEYQILDDKNHPDAKMGRDGNRTLASLYDLITADKNPRFVKGPGEWNKGRLVVKPDNTVTHYLNGVKVLEYKRGSEEFREKVAQSKYKIWENFGEAEEGHILLQDHGDEVHFKNIKIKTLK</sequence>
<dbReference type="Proteomes" id="UP000006073">
    <property type="component" value="Unassembled WGS sequence"/>
</dbReference>
<dbReference type="RefSeq" id="WP_009032614.1">
    <property type="nucleotide sequence ID" value="NZ_ALWO02000023.1"/>
</dbReference>